<proteinExistence type="inferred from homology"/>
<reference evidence="6" key="1">
    <citation type="submission" date="2016-10" db="EMBL/GenBank/DDBJ databases">
        <authorList>
            <person name="Varghese N."/>
            <person name="Submissions S."/>
        </authorList>
    </citation>
    <scope>NUCLEOTIDE SEQUENCE [LARGE SCALE GENOMIC DNA]</scope>
    <source>
        <strain evidence="6">DSM 1565</strain>
    </source>
</reference>
<protein>
    <submittedName>
        <fullName evidence="5">8-oxo-dGTP diphosphatase</fullName>
    </submittedName>
</protein>
<evidence type="ECO:0000256" key="2">
    <source>
        <dbReference type="ARBA" id="ARBA00022801"/>
    </source>
</evidence>
<dbReference type="RefSeq" id="WP_092868295.1">
    <property type="nucleotide sequence ID" value="NZ_FPCH01000003.1"/>
</dbReference>
<evidence type="ECO:0000256" key="1">
    <source>
        <dbReference type="ARBA" id="ARBA00001946"/>
    </source>
</evidence>
<evidence type="ECO:0000256" key="3">
    <source>
        <dbReference type="RuleBase" id="RU003476"/>
    </source>
</evidence>
<organism evidence="5 6">
    <name type="scientific">Hyphomicrobium facile</name>
    <dbReference type="NCBI Taxonomy" id="51670"/>
    <lineage>
        <taxon>Bacteria</taxon>
        <taxon>Pseudomonadati</taxon>
        <taxon>Pseudomonadota</taxon>
        <taxon>Alphaproteobacteria</taxon>
        <taxon>Hyphomicrobiales</taxon>
        <taxon>Hyphomicrobiaceae</taxon>
        <taxon>Hyphomicrobium</taxon>
    </lineage>
</organism>
<dbReference type="OrthoDB" id="9761969at2"/>
<dbReference type="PROSITE" id="PS51462">
    <property type="entry name" value="NUDIX"/>
    <property type="match status" value="1"/>
</dbReference>
<dbReference type="PANTHER" id="PTHR43736:SF1">
    <property type="entry name" value="DIHYDRONEOPTERIN TRIPHOSPHATE DIPHOSPHATASE"/>
    <property type="match status" value="1"/>
</dbReference>
<comment type="cofactor">
    <cofactor evidence="1">
        <name>Mg(2+)</name>
        <dbReference type="ChEBI" id="CHEBI:18420"/>
    </cofactor>
</comment>
<dbReference type="GO" id="GO:0016787">
    <property type="term" value="F:hydrolase activity"/>
    <property type="evidence" value="ECO:0007669"/>
    <property type="project" value="UniProtKB-KW"/>
</dbReference>
<dbReference type="InterPro" id="IPR000086">
    <property type="entry name" value="NUDIX_hydrolase_dom"/>
</dbReference>
<dbReference type="Gene3D" id="3.90.79.10">
    <property type="entry name" value="Nucleoside Triphosphate Pyrophosphohydrolase"/>
    <property type="match status" value="1"/>
</dbReference>
<dbReference type="AlphaFoldDB" id="A0A1I7NPY4"/>
<sequence length="135" mass="14774">MPLPRTPALTADCVVVDQDRGVLMVRRKNPPFKDYLALPGGFVEIGEAVEDAARRELAEETGLDAMNLALVGVYSRPDRDPRGHVCSVAFLTNDARGEARAADDAAAVVWIKDFDGVEIAFDHREIITDALNLIR</sequence>
<dbReference type="CDD" id="cd18873">
    <property type="entry name" value="NUDIX_NadM_like"/>
    <property type="match status" value="1"/>
</dbReference>
<dbReference type="STRING" id="51670.SAMN04488557_2718"/>
<dbReference type="InterPro" id="IPR020476">
    <property type="entry name" value="Nudix_hydrolase"/>
</dbReference>
<gene>
    <name evidence="5" type="ORF">SAMN04488557_2718</name>
</gene>
<dbReference type="SUPFAM" id="SSF55811">
    <property type="entry name" value="Nudix"/>
    <property type="match status" value="1"/>
</dbReference>
<name>A0A1I7NPY4_9HYPH</name>
<keyword evidence="6" id="KW-1185">Reference proteome</keyword>
<evidence type="ECO:0000313" key="5">
    <source>
        <dbReference type="EMBL" id="SFV36736.1"/>
    </source>
</evidence>
<dbReference type="PROSITE" id="PS00893">
    <property type="entry name" value="NUDIX_BOX"/>
    <property type="match status" value="1"/>
</dbReference>
<evidence type="ECO:0000259" key="4">
    <source>
        <dbReference type="PROSITE" id="PS51462"/>
    </source>
</evidence>
<dbReference type="PANTHER" id="PTHR43736">
    <property type="entry name" value="ADP-RIBOSE PYROPHOSPHATASE"/>
    <property type="match status" value="1"/>
</dbReference>
<dbReference type="Proteomes" id="UP000199423">
    <property type="component" value="Unassembled WGS sequence"/>
</dbReference>
<keyword evidence="2 3" id="KW-0378">Hydrolase</keyword>
<dbReference type="PRINTS" id="PR00502">
    <property type="entry name" value="NUDIXFAMILY"/>
</dbReference>
<comment type="similarity">
    <text evidence="3">Belongs to the Nudix hydrolase family.</text>
</comment>
<evidence type="ECO:0000313" key="6">
    <source>
        <dbReference type="Proteomes" id="UP000199423"/>
    </source>
</evidence>
<dbReference type="InterPro" id="IPR020084">
    <property type="entry name" value="NUDIX_hydrolase_CS"/>
</dbReference>
<dbReference type="EMBL" id="FPCH01000003">
    <property type="protein sequence ID" value="SFV36736.1"/>
    <property type="molecule type" value="Genomic_DNA"/>
</dbReference>
<dbReference type="Pfam" id="PF00293">
    <property type="entry name" value="NUDIX"/>
    <property type="match status" value="1"/>
</dbReference>
<dbReference type="InterPro" id="IPR015797">
    <property type="entry name" value="NUDIX_hydrolase-like_dom_sf"/>
</dbReference>
<feature type="domain" description="Nudix hydrolase" evidence="4">
    <location>
        <begin position="6"/>
        <end position="135"/>
    </location>
</feature>
<accession>A0A1I7NPY4</accession>